<keyword evidence="3" id="KW-1185">Reference proteome</keyword>
<evidence type="ECO:0000313" key="2">
    <source>
        <dbReference type="EMBL" id="KAF6744145.1"/>
    </source>
</evidence>
<feature type="transmembrane region" description="Helical" evidence="1">
    <location>
        <begin position="21"/>
        <end position="39"/>
    </location>
</feature>
<name>A0A8H6HCY6_9AGAR</name>
<dbReference type="AlphaFoldDB" id="A0A8H6HCY6"/>
<gene>
    <name evidence="2" type="ORF">DFP72DRAFT_1177241</name>
</gene>
<keyword evidence="1" id="KW-1133">Transmembrane helix</keyword>
<keyword evidence="1" id="KW-0472">Membrane</keyword>
<dbReference type="Proteomes" id="UP000521943">
    <property type="component" value="Unassembled WGS sequence"/>
</dbReference>
<accession>A0A8H6HCY6</accession>
<keyword evidence="1" id="KW-0812">Transmembrane</keyword>
<evidence type="ECO:0000313" key="3">
    <source>
        <dbReference type="Proteomes" id="UP000521943"/>
    </source>
</evidence>
<sequence>MGRPKKYHTEEERRASEQAKSLRYYHAYVVVIVVVSIAPNNGALRNKEKINAIRRQRHREADKKKKKEPACTTLRSKGHAPALRLVMHSYPGQLQAVGGSPESPHHAGCESYQEGPMMSNEMALSKADWVFDELLVARGINRLRQHQIMEDKTVKAYLDALAAPFLLPCYHPVASLIRFHTARKSIARDLANLKILQAWLIKRTAEIVGLGESDSQACREVEGMGDAFQQMIVWLEDLLHNVDENPGAVRYLFWARLLMYQKEMVA</sequence>
<comment type="caution">
    <text evidence="2">The sequence shown here is derived from an EMBL/GenBank/DDBJ whole genome shotgun (WGS) entry which is preliminary data.</text>
</comment>
<reference evidence="2 3" key="1">
    <citation type="submission" date="2020-07" db="EMBL/GenBank/DDBJ databases">
        <title>Comparative genomics of pyrophilous fungi reveals a link between fire events and developmental genes.</title>
        <authorList>
            <consortium name="DOE Joint Genome Institute"/>
            <person name="Steindorff A.S."/>
            <person name="Carver A."/>
            <person name="Calhoun S."/>
            <person name="Stillman K."/>
            <person name="Liu H."/>
            <person name="Lipzen A."/>
            <person name="Pangilinan J."/>
            <person name="Labutti K."/>
            <person name="Bruns T.D."/>
            <person name="Grigoriev I.V."/>
        </authorList>
    </citation>
    <scope>NUCLEOTIDE SEQUENCE [LARGE SCALE GENOMIC DNA]</scope>
    <source>
        <strain evidence="2 3">CBS 144469</strain>
    </source>
</reference>
<dbReference type="EMBL" id="JACGCI010000126">
    <property type="protein sequence ID" value="KAF6744145.1"/>
    <property type="molecule type" value="Genomic_DNA"/>
</dbReference>
<evidence type="ECO:0000256" key="1">
    <source>
        <dbReference type="SAM" id="Phobius"/>
    </source>
</evidence>
<organism evidence="2 3">
    <name type="scientific">Ephemerocybe angulata</name>
    <dbReference type="NCBI Taxonomy" id="980116"/>
    <lineage>
        <taxon>Eukaryota</taxon>
        <taxon>Fungi</taxon>
        <taxon>Dikarya</taxon>
        <taxon>Basidiomycota</taxon>
        <taxon>Agaricomycotina</taxon>
        <taxon>Agaricomycetes</taxon>
        <taxon>Agaricomycetidae</taxon>
        <taxon>Agaricales</taxon>
        <taxon>Agaricineae</taxon>
        <taxon>Psathyrellaceae</taxon>
        <taxon>Ephemerocybe</taxon>
    </lineage>
</organism>
<proteinExistence type="predicted"/>
<protein>
    <submittedName>
        <fullName evidence="2">Uncharacterized protein</fullName>
    </submittedName>
</protein>